<dbReference type="InterPro" id="IPR054024">
    <property type="entry name" value="DUF6946"/>
</dbReference>
<reference evidence="3" key="1">
    <citation type="journal article" date="2019" name="Int. J. Syst. Evol. Microbiol.">
        <title>The Global Catalogue of Microorganisms (GCM) 10K type strain sequencing project: providing services to taxonomists for standard genome sequencing and annotation.</title>
        <authorList>
            <consortium name="The Broad Institute Genomics Platform"/>
            <consortium name="The Broad Institute Genome Sequencing Center for Infectious Disease"/>
            <person name="Wu L."/>
            <person name="Ma J."/>
        </authorList>
    </citation>
    <scope>NUCLEOTIDE SEQUENCE [LARGE SCALE GENOMIC DNA]</scope>
    <source>
        <strain evidence="3">CGMCC 1.12922</strain>
    </source>
</reference>
<dbReference type="Pfam" id="PF22187">
    <property type="entry name" value="DUF6946"/>
    <property type="match status" value="1"/>
</dbReference>
<comment type="caution">
    <text evidence="2">The sequence shown here is derived from an EMBL/GenBank/DDBJ whole genome shotgun (WGS) entry which is preliminary data.</text>
</comment>
<dbReference type="Proteomes" id="UP000617355">
    <property type="component" value="Unassembled WGS sequence"/>
</dbReference>
<evidence type="ECO:0000313" key="2">
    <source>
        <dbReference type="EMBL" id="GGD26858.1"/>
    </source>
</evidence>
<accession>A0ABQ1QGC7</accession>
<name>A0ABQ1QGC7_9RHOB</name>
<proteinExistence type="predicted"/>
<dbReference type="RefSeq" id="WP_188526394.1">
    <property type="nucleotide sequence ID" value="NZ_BMGI01000001.1"/>
</dbReference>
<organism evidence="2 3">
    <name type="scientific">Sinisalibacter lacisalsi</name>
    <dbReference type="NCBI Taxonomy" id="1526570"/>
    <lineage>
        <taxon>Bacteria</taxon>
        <taxon>Pseudomonadati</taxon>
        <taxon>Pseudomonadota</taxon>
        <taxon>Alphaproteobacteria</taxon>
        <taxon>Rhodobacterales</taxon>
        <taxon>Roseobacteraceae</taxon>
        <taxon>Sinisalibacter</taxon>
    </lineage>
</organism>
<dbReference type="EMBL" id="BMGI01000001">
    <property type="protein sequence ID" value="GGD26858.1"/>
    <property type="molecule type" value="Genomic_DNA"/>
</dbReference>
<gene>
    <name evidence="2" type="ORF">GCM10011358_08980</name>
</gene>
<feature type="domain" description="DUF6946" evidence="1">
    <location>
        <begin position="25"/>
        <end position="232"/>
    </location>
</feature>
<keyword evidence="3" id="KW-1185">Reference proteome</keyword>
<evidence type="ECO:0000313" key="3">
    <source>
        <dbReference type="Proteomes" id="UP000617355"/>
    </source>
</evidence>
<evidence type="ECO:0000259" key="1">
    <source>
        <dbReference type="Pfam" id="PF22187"/>
    </source>
</evidence>
<sequence>MRPAPPAIAGGAAPAMPQSRLHIATTGPQDWQARLADPVKQWKRGYSARTAAHAWEAASPGFPPEVAALLGPDAELQLAIVEHKVALPGGTRESQQDLFCLAHAGGEDMAVTIEAKVNESFDKTVAEWFAKPSPGKRTRLAALCADLGIADPPPGGLRYQLLHRTAAAVIEARRFHRPVAAMIVHSFSPDARWLDDFATFATHLGLDAGPGRAARKTLACGTALILGWAPGDPAFLAA</sequence>
<protein>
    <recommendedName>
        <fullName evidence="1">DUF6946 domain-containing protein</fullName>
    </recommendedName>
</protein>